<dbReference type="OMA" id="INCNLMF"/>
<name>A0A3B5QVP3_XIPMA</name>
<dbReference type="GeneTree" id="ENSGT00990000205184"/>
<accession>A0A3B5QVP3</accession>
<protein>
    <submittedName>
        <fullName evidence="1">Uncharacterized protein</fullName>
    </submittedName>
</protein>
<proteinExistence type="predicted"/>
<organism evidence="1 2">
    <name type="scientific">Xiphophorus maculatus</name>
    <name type="common">Southern platyfish</name>
    <name type="synonym">Platypoecilus maculatus</name>
    <dbReference type="NCBI Taxonomy" id="8083"/>
    <lineage>
        <taxon>Eukaryota</taxon>
        <taxon>Metazoa</taxon>
        <taxon>Chordata</taxon>
        <taxon>Craniata</taxon>
        <taxon>Vertebrata</taxon>
        <taxon>Euteleostomi</taxon>
        <taxon>Actinopterygii</taxon>
        <taxon>Neopterygii</taxon>
        <taxon>Teleostei</taxon>
        <taxon>Neoteleostei</taxon>
        <taxon>Acanthomorphata</taxon>
        <taxon>Ovalentaria</taxon>
        <taxon>Atherinomorphae</taxon>
        <taxon>Cyprinodontiformes</taxon>
        <taxon>Poeciliidae</taxon>
        <taxon>Poeciliinae</taxon>
        <taxon>Xiphophorus</taxon>
    </lineage>
</organism>
<sequence length="57" mass="6109">LSSTVTETLSVPDLGGFPPSFAVTNNTSFLCCSRSRGFFSTKNGILSSSFWLKSISK</sequence>
<dbReference type="InParanoid" id="A0A3B5QVP3"/>
<reference evidence="2" key="1">
    <citation type="submission" date="2012-01" db="EMBL/GenBank/DDBJ databases">
        <authorList>
            <person name="Walter R."/>
            <person name="Schartl M."/>
            <person name="Warren W."/>
        </authorList>
    </citation>
    <scope>NUCLEOTIDE SEQUENCE [LARGE SCALE GENOMIC DNA]</scope>
    <source>
        <strain evidence="2">JP 163 A</strain>
    </source>
</reference>
<evidence type="ECO:0000313" key="1">
    <source>
        <dbReference type="Ensembl" id="ENSXMAP00000035309.1"/>
    </source>
</evidence>
<reference evidence="1" key="4">
    <citation type="submission" date="2025-09" db="UniProtKB">
        <authorList>
            <consortium name="Ensembl"/>
        </authorList>
    </citation>
    <scope>IDENTIFICATION</scope>
    <source>
        <strain evidence="1">JP 163 A</strain>
    </source>
</reference>
<evidence type="ECO:0000313" key="2">
    <source>
        <dbReference type="Proteomes" id="UP000002852"/>
    </source>
</evidence>
<dbReference type="Proteomes" id="UP000002852">
    <property type="component" value="Unassembled WGS sequence"/>
</dbReference>
<keyword evidence="2" id="KW-1185">Reference proteome</keyword>
<dbReference type="Ensembl" id="ENSXMAT00000032029.1">
    <property type="protein sequence ID" value="ENSXMAP00000035309.1"/>
    <property type="gene ID" value="ENSXMAG00000027032.1"/>
</dbReference>
<dbReference type="AlphaFoldDB" id="A0A3B5QVP3"/>
<reference evidence="2" key="2">
    <citation type="journal article" date="2013" name="Nat. Genet.">
        <title>The genome of the platyfish, Xiphophorus maculatus, provides insights into evolutionary adaptation and several complex traits.</title>
        <authorList>
            <person name="Schartl M."/>
            <person name="Walter R.B."/>
            <person name="Shen Y."/>
            <person name="Garcia T."/>
            <person name="Catchen J."/>
            <person name="Amores A."/>
            <person name="Braasch I."/>
            <person name="Chalopin D."/>
            <person name="Volff J.N."/>
            <person name="Lesch K.P."/>
            <person name="Bisazza A."/>
            <person name="Minx P."/>
            <person name="Hillier L."/>
            <person name="Wilson R.K."/>
            <person name="Fuerstenberg S."/>
            <person name="Boore J."/>
            <person name="Searle S."/>
            <person name="Postlethwait J.H."/>
            <person name="Warren W.C."/>
        </authorList>
    </citation>
    <scope>NUCLEOTIDE SEQUENCE [LARGE SCALE GENOMIC DNA]</scope>
    <source>
        <strain evidence="2">JP 163 A</strain>
    </source>
</reference>
<reference evidence="1" key="3">
    <citation type="submission" date="2025-08" db="UniProtKB">
        <authorList>
            <consortium name="Ensembl"/>
        </authorList>
    </citation>
    <scope>IDENTIFICATION</scope>
    <source>
        <strain evidence="1">JP 163 A</strain>
    </source>
</reference>